<evidence type="ECO:0000313" key="4">
    <source>
        <dbReference type="Proteomes" id="UP000427769"/>
    </source>
</evidence>
<dbReference type="GO" id="GO:0008757">
    <property type="term" value="F:S-adenosylmethionine-dependent methyltransferase activity"/>
    <property type="evidence" value="ECO:0007669"/>
    <property type="project" value="InterPro"/>
</dbReference>
<dbReference type="AlphaFoldDB" id="A0A5K7ZI07"/>
<proteinExistence type="predicted"/>
<dbReference type="PANTHER" id="PTHR44068">
    <property type="entry name" value="ZGC:194242"/>
    <property type="match status" value="1"/>
</dbReference>
<dbReference type="InterPro" id="IPR013216">
    <property type="entry name" value="Methyltransf_11"/>
</dbReference>
<dbReference type="Gene3D" id="3.40.50.150">
    <property type="entry name" value="Vaccinia Virus protein VP39"/>
    <property type="match status" value="1"/>
</dbReference>
<dbReference type="OrthoDB" id="9769602at2"/>
<dbReference type="Proteomes" id="UP000427769">
    <property type="component" value="Chromosome"/>
</dbReference>
<feature type="domain" description="Methyltransferase type 11" evidence="2">
    <location>
        <begin position="42"/>
        <end position="133"/>
    </location>
</feature>
<dbReference type="InterPro" id="IPR029063">
    <property type="entry name" value="SAM-dependent_MTases_sf"/>
</dbReference>
<protein>
    <submittedName>
        <fullName evidence="3">SAM-dependent methyltransferase</fullName>
    </submittedName>
</protein>
<dbReference type="InterPro" id="IPR050447">
    <property type="entry name" value="Erg6_SMT_methyltransf"/>
</dbReference>
<dbReference type="RefSeq" id="WP_155304604.1">
    <property type="nucleotide sequence ID" value="NZ_AP021875.1"/>
</dbReference>
<dbReference type="GO" id="GO:0032259">
    <property type="term" value="P:methylation"/>
    <property type="evidence" value="ECO:0007669"/>
    <property type="project" value="UniProtKB-KW"/>
</dbReference>
<keyword evidence="1 3" id="KW-0808">Transferase</keyword>
<gene>
    <name evidence="3" type="ORF">DSCW_31240</name>
</gene>
<dbReference type="SUPFAM" id="SSF53335">
    <property type="entry name" value="S-adenosyl-L-methionine-dependent methyltransferases"/>
    <property type="match status" value="1"/>
</dbReference>
<accession>A0A5K7ZI07</accession>
<dbReference type="CDD" id="cd02440">
    <property type="entry name" value="AdoMet_MTases"/>
    <property type="match status" value="1"/>
</dbReference>
<keyword evidence="4" id="KW-1185">Reference proteome</keyword>
<dbReference type="EMBL" id="AP021875">
    <property type="protein sequence ID" value="BBO75707.1"/>
    <property type="molecule type" value="Genomic_DNA"/>
</dbReference>
<evidence type="ECO:0000313" key="3">
    <source>
        <dbReference type="EMBL" id="BBO75707.1"/>
    </source>
</evidence>
<dbReference type="NCBIfam" id="NF045667">
    <property type="entry name" value="MTase_DVU1556"/>
    <property type="match status" value="1"/>
</dbReference>
<dbReference type="PANTHER" id="PTHR44068:SF11">
    <property type="entry name" value="GERANYL DIPHOSPHATE 2-C-METHYLTRANSFERASE"/>
    <property type="match status" value="1"/>
</dbReference>
<evidence type="ECO:0000256" key="1">
    <source>
        <dbReference type="ARBA" id="ARBA00022679"/>
    </source>
</evidence>
<reference evidence="3 4" key="1">
    <citation type="submission" date="2019-11" db="EMBL/GenBank/DDBJ databases">
        <title>Comparative genomics of hydrocarbon-degrading Desulfosarcina strains.</title>
        <authorList>
            <person name="Watanabe M."/>
            <person name="Kojima H."/>
            <person name="Fukui M."/>
        </authorList>
    </citation>
    <scope>NUCLEOTIDE SEQUENCE [LARGE SCALE GENOMIC DNA]</scope>
    <source>
        <strain evidence="3 4">PP31</strain>
    </source>
</reference>
<organism evidence="3 4">
    <name type="scientific">Desulfosarcina widdelii</name>
    <dbReference type="NCBI Taxonomy" id="947919"/>
    <lineage>
        <taxon>Bacteria</taxon>
        <taxon>Pseudomonadati</taxon>
        <taxon>Thermodesulfobacteriota</taxon>
        <taxon>Desulfobacteria</taxon>
        <taxon>Desulfobacterales</taxon>
        <taxon>Desulfosarcinaceae</taxon>
        <taxon>Desulfosarcina</taxon>
    </lineage>
</organism>
<keyword evidence="3" id="KW-0489">Methyltransferase</keyword>
<sequence length="234" mass="25037">MRPYESETVRAVTGTTIRPGGLALTRRAAEVCGLGPGDRVMDVGCGTGATASCLHSEYGTAVIGMDLSPVLLDEAILQHSGMNLIRANAMDLPFQSGGFDAVFAECVCSLLPDSVSALDGFHRVLKPGGHLVVADLYWRACDRTAMQPKASLGGCLAGAVDRRTLVRRIENAGFDIDVWEDHSEALKQLAAQLVWAGISLTDWWGVDCFSGACNNDRRPGYCLMIAHKKENPNG</sequence>
<evidence type="ECO:0000259" key="2">
    <source>
        <dbReference type="Pfam" id="PF08241"/>
    </source>
</evidence>
<dbReference type="KEGG" id="dwd:DSCW_31240"/>
<dbReference type="Pfam" id="PF08241">
    <property type="entry name" value="Methyltransf_11"/>
    <property type="match status" value="1"/>
</dbReference>
<name>A0A5K7ZI07_9BACT</name>